<feature type="compositionally biased region" description="Basic and acidic residues" evidence="1">
    <location>
        <begin position="198"/>
        <end position="211"/>
    </location>
</feature>
<dbReference type="Proteomes" id="UP000092321">
    <property type="component" value="Unassembled WGS sequence"/>
</dbReference>
<feature type="compositionally biased region" description="Acidic residues" evidence="1">
    <location>
        <begin position="37"/>
        <end position="86"/>
    </location>
</feature>
<dbReference type="InterPro" id="IPR048800">
    <property type="entry name" value="Cac1-like_C"/>
</dbReference>
<dbReference type="AlphaFoldDB" id="A0A1B7TIN3"/>
<accession>A0A1B7TIN3</accession>
<dbReference type="EMBL" id="LXPE01000003">
    <property type="protein sequence ID" value="OBA28586.1"/>
    <property type="molecule type" value="Genomic_DNA"/>
</dbReference>
<reference evidence="4" key="1">
    <citation type="journal article" date="2016" name="Proc. Natl. Acad. Sci. U.S.A.">
        <title>Comparative genomics of biotechnologically important yeasts.</title>
        <authorList>
            <person name="Riley R."/>
            <person name="Haridas S."/>
            <person name="Wolfe K.H."/>
            <person name="Lopes M.R."/>
            <person name="Hittinger C.T."/>
            <person name="Goeker M."/>
            <person name="Salamov A.A."/>
            <person name="Wisecaver J.H."/>
            <person name="Long T.M."/>
            <person name="Calvey C.H."/>
            <person name="Aerts A.L."/>
            <person name="Barry K.W."/>
            <person name="Choi C."/>
            <person name="Clum A."/>
            <person name="Coughlan A.Y."/>
            <person name="Deshpande S."/>
            <person name="Douglass A.P."/>
            <person name="Hanson S.J."/>
            <person name="Klenk H.-P."/>
            <person name="LaButti K.M."/>
            <person name="Lapidus A."/>
            <person name="Lindquist E.A."/>
            <person name="Lipzen A.M."/>
            <person name="Meier-Kolthoff J.P."/>
            <person name="Ohm R.A."/>
            <person name="Otillar R.P."/>
            <person name="Pangilinan J.L."/>
            <person name="Peng Y."/>
            <person name="Rokas A."/>
            <person name="Rosa C.A."/>
            <person name="Scheuner C."/>
            <person name="Sibirny A.A."/>
            <person name="Slot J.C."/>
            <person name="Stielow J.B."/>
            <person name="Sun H."/>
            <person name="Kurtzman C.P."/>
            <person name="Blackwell M."/>
            <person name="Grigoriev I.V."/>
            <person name="Jeffries T.W."/>
        </authorList>
    </citation>
    <scope>NUCLEOTIDE SEQUENCE [LARGE SCALE GENOMIC DNA]</scope>
    <source>
        <strain evidence="4">NRRL Y-1626</strain>
    </source>
</reference>
<feature type="non-terminal residue" evidence="3">
    <location>
        <position position="1"/>
    </location>
</feature>
<dbReference type="OrthoDB" id="79480at2759"/>
<gene>
    <name evidence="3" type="ORF">HANVADRAFT_731</name>
</gene>
<comment type="caution">
    <text evidence="3">The sequence shown here is derived from an EMBL/GenBank/DDBJ whole genome shotgun (WGS) entry which is preliminary data.</text>
</comment>
<name>A0A1B7TIN3_9ASCO</name>
<keyword evidence="4" id="KW-1185">Reference proteome</keyword>
<sequence length="298" mass="33945">YETSKLPYTGTYSETCVLPPNNPFDIKKTDFEYDKDSGDEDYGYIDSDIDVENDFEDGEEGEELDSEEDDDDDEEDDNEDEEDDGANELSGFVEADAINNSAKVSNKRTKKSLLIPTIQYRPEETQVILNPITLTLFNDDDKEYMDSISIKMLYPTPLNLNEPIGAPIGTEPEANKRTIDQMNKELTEEVIVDSQDNTDEKDNSNEPDSKKSKIVISDKKALVEILLQVVGCPYSKNTLVEVLGFAMDSKFSRKLIKDTVDHYAIREKDRWALKDFEIIEKLEKSIREEAKSMIIKNS</sequence>
<organism evidence="3 4">
    <name type="scientific">Hanseniaspora valbyensis NRRL Y-1626</name>
    <dbReference type="NCBI Taxonomy" id="766949"/>
    <lineage>
        <taxon>Eukaryota</taxon>
        <taxon>Fungi</taxon>
        <taxon>Dikarya</taxon>
        <taxon>Ascomycota</taxon>
        <taxon>Saccharomycotina</taxon>
        <taxon>Saccharomycetes</taxon>
        <taxon>Saccharomycodales</taxon>
        <taxon>Saccharomycodaceae</taxon>
        <taxon>Hanseniaspora</taxon>
    </lineage>
</organism>
<feature type="compositionally biased region" description="Basic and acidic residues" evidence="1">
    <location>
        <begin position="25"/>
        <end position="36"/>
    </location>
</feature>
<evidence type="ECO:0000313" key="4">
    <source>
        <dbReference type="Proteomes" id="UP000092321"/>
    </source>
</evidence>
<evidence type="ECO:0000259" key="2">
    <source>
        <dbReference type="Pfam" id="PF21796"/>
    </source>
</evidence>
<dbReference type="Pfam" id="PF21796">
    <property type="entry name" value="Cac1_C"/>
    <property type="match status" value="1"/>
</dbReference>
<protein>
    <recommendedName>
        <fullName evidence="2">Chromatin assembly factor 1 subunit Cac1-like C-terminal domain-containing protein</fullName>
    </recommendedName>
</protein>
<evidence type="ECO:0000256" key="1">
    <source>
        <dbReference type="SAM" id="MobiDB-lite"/>
    </source>
</evidence>
<feature type="domain" description="Chromatin assembly factor 1 subunit Cac1-like C-terminal" evidence="2">
    <location>
        <begin position="222"/>
        <end position="272"/>
    </location>
</feature>
<feature type="region of interest" description="Disordered" evidence="1">
    <location>
        <begin position="1"/>
        <end position="86"/>
    </location>
</feature>
<feature type="region of interest" description="Disordered" evidence="1">
    <location>
        <begin position="191"/>
        <end position="211"/>
    </location>
</feature>
<proteinExistence type="predicted"/>
<evidence type="ECO:0000313" key="3">
    <source>
        <dbReference type="EMBL" id="OBA28586.1"/>
    </source>
</evidence>